<dbReference type="Pfam" id="PF03706">
    <property type="entry name" value="LPG_synthase_TM"/>
    <property type="match status" value="1"/>
</dbReference>
<dbReference type="InterPro" id="IPR022791">
    <property type="entry name" value="L-PG_synthase/AglD"/>
</dbReference>
<protein>
    <recommendedName>
        <fullName evidence="9">Lysylphosphatidylglycerol synthetase</fullName>
    </recommendedName>
</protein>
<evidence type="ECO:0000256" key="6">
    <source>
        <dbReference type="SAM" id="Phobius"/>
    </source>
</evidence>
<evidence type="ECO:0000256" key="2">
    <source>
        <dbReference type="ARBA" id="ARBA00022475"/>
    </source>
</evidence>
<dbReference type="EMBL" id="PDSK01000029">
    <property type="protein sequence ID" value="PIE35935.1"/>
    <property type="molecule type" value="Genomic_DNA"/>
</dbReference>
<accession>A0A2G6KJX0</accession>
<keyword evidence="5 6" id="KW-0472">Membrane</keyword>
<proteinExistence type="predicted"/>
<dbReference type="GO" id="GO:0005886">
    <property type="term" value="C:plasma membrane"/>
    <property type="evidence" value="ECO:0007669"/>
    <property type="project" value="UniProtKB-SubCell"/>
</dbReference>
<dbReference type="PANTHER" id="PTHR40277:SF1">
    <property type="entry name" value="BLL5419 PROTEIN"/>
    <property type="match status" value="1"/>
</dbReference>
<evidence type="ECO:0000256" key="3">
    <source>
        <dbReference type="ARBA" id="ARBA00022692"/>
    </source>
</evidence>
<feature type="transmembrane region" description="Helical" evidence="6">
    <location>
        <begin position="312"/>
        <end position="330"/>
    </location>
</feature>
<evidence type="ECO:0000256" key="4">
    <source>
        <dbReference type="ARBA" id="ARBA00022989"/>
    </source>
</evidence>
<evidence type="ECO:0000256" key="1">
    <source>
        <dbReference type="ARBA" id="ARBA00004651"/>
    </source>
</evidence>
<dbReference type="AlphaFoldDB" id="A0A2G6KJX0"/>
<feature type="transmembrane region" description="Helical" evidence="6">
    <location>
        <begin position="39"/>
        <end position="56"/>
    </location>
</feature>
<keyword evidence="4 6" id="KW-1133">Transmembrane helix</keyword>
<feature type="transmembrane region" description="Helical" evidence="6">
    <location>
        <begin position="68"/>
        <end position="89"/>
    </location>
</feature>
<feature type="transmembrane region" description="Helical" evidence="6">
    <location>
        <begin position="109"/>
        <end position="133"/>
    </location>
</feature>
<comment type="subcellular location">
    <subcellularLocation>
        <location evidence="1">Cell membrane</location>
        <topology evidence="1">Multi-pass membrane protein</topology>
    </subcellularLocation>
</comment>
<keyword evidence="3 6" id="KW-0812">Transmembrane</keyword>
<comment type="caution">
    <text evidence="7">The sequence shown here is derived from an EMBL/GenBank/DDBJ whole genome shotgun (WGS) entry which is preliminary data.</text>
</comment>
<sequence length="339" mass="38179">MLLSHFAALMSCLFASKYYLRQKGKYQIIFVKKDFLQPLLRLLVSVVFLIVLSRLIDVKVLREALPLIRLDIVGLATVLYFGTIAIRAWRLQLILNADTFRINFRDALVVTLIGFTLNLFIPATLGDVVRSYYGYKMYGIKEEMLSTSLVDKMFALCSLFLIGTVSGSFMGYAVLALISFLCAGLTMLPLFFPALFPWDLLNGILRRFRISLDRERLVETFRLSTPRKIVVMALSLSVWLWTSMFFYVLCTAFPVEVSLGYVVVIMPMITIVRLFPFTINALGPAEVAVTYFFHLIGIPSTLAVTISLVANISASIVPGMAGFVCILVWGHRGKNNRFS</sequence>
<organism evidence="7 8">
    <name type="scientific">candidate division KSB3 bacterium</name>
    <dbReference type="NCBI Taxonomy" id="2044937"/>
    <lineage>
        <taxon>Bacteria</taxon>
        <taxon>candidate division KSB3</taxon>
    </lineage>
</organism>
<feature type="transmembrane region" description="Helical" evidence="6">
    <location>
        <begin position="154"/>
        <end position="181"/>
    </location>
</feature>
<reference evidence="7 8" key="1">
    <citation type="submission" date="2017-10" db="EMBL/GenBank/DDBJ databases">
        <title>Novel microbial diversity and functional potential in the marine mammal oral microbiome.</title>
        <authorList>
            <person name="Dudek N.K."/>
            <person name="Sun C.L."/>
            <person name="Burstein D."/>
            <person name="Kantor R.S."/>
            <person name="Aliaga Goltsman D.S."/>
            <person name="Bik E.M."/>
            <person name="Thomas B.C."/>
            <person name="Banfield J.F."/>
            <person name="Relman D.A."/>
        </authorList>
    </citation>
    <scope>NUCLEOTIDE SEQUENCE [LARGE SCALE GENOMIC DNA]</scope>
    <source>
        <strain evidence="7">DOLJORAL78_47_16</strain>
    </source>
</reference>
<keyword evidence="2" id="KW-1003">Cell membrane</keyword>
<evidence type="ECO:0000313" key="8">
    <source>
        <dbReference type="Proteomes" id="UP000230821"/>
    </source>
</evidence>
<dbReference type="Proteomes" id="UP000230821">
    <property type="component" value="Unassembled WGS sequence"/>
</dbReference>
<evidence type="ECO:0008006" key="9">
    <source>
        <dbReference type="Google" id="ProtNLM"/>
    </source>
</evidence>
<dbReference type="PANTHER" id="PTHR40277">
    <property type="entry name" value="BLL5419 PROTEIN"/>
    <property type="match status" value="1"/>
</dbReference>
<evidence type="ECO:0000313" key="7">
    <source>
        <dbReference type="EMBL" id="PIE35935.1"/>
    </source>
</evidence>
<dbReference type="NCBIfam" id="TIGR00374">
    <property type="entry name" value="flippase-like domain"/>
    <property type="match status" value="1"/>
</dbReference>
<evidence type="ECO:0000256" key="5">
    <source>
        <dbReference type="ARBA" id="ARBA00023136"/>
    </source>
</evidence>
<name>A0A2G6KJX0_9BACT</name>
<gene>
    <name evidence="7" type="ORF">CSA56_02070</name>
</gene>